<evidence type="ECO:0000313" key="1">
    <source>
        <dbReference type="EMBL" id="KAI3687532.1"/>
    </source>
</evidence>
<keyword evidence="2" id="KW-1185">Reference proteome</keyword>
<reference evidence="2" key="1">
    <citation type="journal article" date="2022" name="Mol. Ecol. Resour.">
        <title>The genomes of chicory, endive, great burdock and yacon provide insights into Asteraceae palaeo-polyploidization history and plant inulin production.</title>
        <authorList>
            <person name="Fan W."/>
            <person name="Wang S."/>
            <person name="Wang H."/>
            <person name="Wang A."/>
            <person name="Jiang F."/>
            <person name="Liu H."/>
            <person name="Zhao H."/>
            <person name="Xu D."/>
            <person name="Zhang Y."/>
        </authorList>
    </citation>
    <scope>NUCLEOTIDE SEQUENCE [LARGE SCALE GENOMIC DNA]</scope>
    <source>
        <strain evidence="2">cv. Yunnan</strain>
    </source>
</reference>
<gene>
    <name evidence="1" type="ORF">L1987_81229</name>
</gene>
<protein>
    <submittedName>
        <fullName evidence="1">Uncharacterized protein</fullName>
    </submittedName>
</protein>
<reference evidence="1 2" key="2">
    <citation type="journal article" date="2022" name="Mol. Ecol. Resour.">
        <title>The genomes of chicory, endive, great burdock and yacon provide insights into Asteraceae paleo-polyploidization history and plant inulin production.</title>
        <authorList>
            <person name="Fan W."/>
            <person name="Wang S."/>
            <person name="Wang H."/>
            <person name="Wang A."/>
            <person name="Jiang F."/>
            <person name="Liu H."/>
            <person name="Zhao H."/>
            <person name="Xu D."/>
            <person name="Zhang Y."/>
        </authorList>
    </citation>
    <scope>NUCLEOTIDE SEQUENCE [LARGE SCALE GENOMIC DNA]</scope>
    <source>
        <strain evidence="2">cv. Yunnan</strain>
        <tissue evidence="1">Leaves</tissue>
    </source>
</reference>
<proteinExistence type="predicted"/>
<comment type="caution">
    <text evidence="1">The sequence shown here is derived from an EMBL/GenBank/DDBJ whole genome shotgun (WGS) entry which is preliminary data.</text>
</comment>
<name>A0ACB8YP75_9ASTR</name>
<dbReference type="EMBL" id="CM042044">
    <property type="protein sequence ID" value="KAI3687532.1"/>
    <property type="molecule type" value="Genomic_DNA"/>
</dbReference>
<sequence>MHCPSSSGRPKLANDVRTVETSLKLHKKPFLLINQEFELNPAGTYKINYQVLPEEWYSLTDDTCLKSCISSYRTSKNIDQIKLCVVAVEK</sequence>
<dbReference type="Proteomes" id="UP001056120">
    <property type="component" value="Linkage Group LG27"/>
</dbReference>
<organism evidence="1 2">
    <name type="scientific">Smallanthus sonchifolius</name>
    <dbReference type="NCBI Taxonomy" id="185202"/>
    <lineage>
        <taxon>Eukaryota</taxon>
        <taxon>Viridiplantae</taxon>
        <taxon>Streptophyta</taxon>
        <taxon>Embryophyta</taxon>
        <taxon>Tracheophyta</taxon>
        <taxon>Spermatophyta</taxon>
        <taxon>Magnoliopsida</taxon>
        <taxon>eudicotyledons</taxon>
        <taxon>Gunneridae</taxon>
        <taxon>Pentapetalae</taxon>
        <taxon>asterids</taxon>
        <taxon>campanulids</taxon>
        <taxon>Asterales</taxon>
        <taxon>Asteraceae</taxon>
        <taxon>Asteroideae</taxon>
        <taxon>Heliantheae alliance</taxon>
        <taxon>Millerieae</taxon>
        <taxon>Smallanthus</taxon>
    </lineage>
</organism>
<accession>A0ACB8YP75</accession>
<evidence type="ECO:0000313" key="2">
    <source>
        <dbReference type="Proteomes" id="UP001056120"/>
    </source>
</evidence>